<dbReference type="PANTHER" id="PTHR37809:SF1">
    <property type="entry name" value="RIBOSOMAL PROTEIN S12 METHYLTHIOTRANSFERASE ACCESSORY FACTOR YCAO"/>
    <property type="match status" value="1"/>
</dbReference>
<proteinExistence type="predicted"/>
<reference evidence="2" key="1">
    <citation type="submission" date="2018-06" db="EMBL/GenBank/DDBJ databases">
        <authorList>
            <person name="Zhirakovskaya E."/>
        </authorList>
    </citation>
    <scope>NUCLEOTIDE SEQUENCE</scope>
</reference>
<gene>
    <name evidence="2" type="ORF">MNBD_GAMMA01-2019</name>
</gene>
<dbReference type="Gene3D" id="3.30.160.660">
    <property type="match status" value="1"/>
</dbReference>
<evidence type="ECO:0000313" key="2">
    <source>
        <dbReference type="EMBL" id="VAW37180.1"/>
    </source>
</evidence>
<feature type="domain" description="YcaO" evidence="1">
    <location>
        <begin position="60"/>
        <end position="427"/>
    </location>
</feature>
<dbReference type="InterPro" id="IPR041080">
    <property type="entry name" value="YcaO_C"/>
</dbReference>
<dbReference type="AlphaFoldDB" id="A0A3B0V8M1"/>
<keyword evidence="2" id="KW-0808">Transferase</keyword>
<dbReference type="Pfam" id="PF18381">
    <property type="entry name" value="YcaO_C"/>
    <property type="match status" value="1"/>
</dbReference>
<dbReference type="GO" id="GO:0005840">
    <property type="term" value="C:ribosome"/>
    <property type="evidence" value="ECO:0007669"/>
    <property type="project" value="UniProtKB-KW"/>
</dbReference>
<dbReference type="NCBIfam" id="TIGR00702">
    <property type="entry name" value="YcaO-type kinase domain"/>
    <property type="match status" value="1"/>
</dbReference>
<dbReference type="Pfam" id="PF02624">
    <property type="entry name" value="YcaO"/>
    <property type="match status" value="1"/>
</dbReference>
<dbReference type="PROSITE" id="PS51664">
    <property type="entry name" value="YCAO"/>
    <property type="match status" value="1"/>
</dbReference>
<name>A0A3B0V8M1_9ZZZZ</name>
<protein>
    <submittedName>
        <fullName evidence="2">Ribosomal protein S12p methylthiotransferase accessory factor YcaO</fullName>
    </submittedName>
</protein>
<sequence>MTATHIIGKDAALEDSIDSMQGKLKKLGFNIIEKSWLNPIANVWSVHIGDADAPMCFTNGKGASEKAALASALGEYFERLSCNYFFADFYLGEDIAKADFVHYPNEKWFAADADITSVLDKDTLKFYNPENELKMTHLIDTNSGNSERGVCCVPYTRVSDNQDIYFPINLIGNLYVSNGMSAGNTKYEARVQSLSELFERSIKFKIIAEGSCLPDVPENVLNRYPAIQAGIQELRDNGYGVLIKDASLGGKYPVMCVTLLNPHDQTCYASFGAHPCFEVALERSLTELLQGRGLNQLDGFSEPGFDLEDIGGVYNLETHFIDSSGMIHWNYLSSVADYEFVDWDFKGNTEQEFKHLCELFHADGKQIYIADYEHLGVYGCRIIIPSVSEIYPPDDLIWDNNNSGIKLRQTILNLPSLNNQAMTTLFKQLDAQAFDEGLPVCAMLGIIADAGSHWADLRVGELKLLLALALKDSDTVLDMCEWIKHFGQTDDKRKVVYHCVAQLLQLDNIDNFHDSLLALYSKNILTQAQQLVQGENVFATLGSPGLQLQGFKAHQSLLAAYAKLQRAKQIVQVF</sequence>
<accession>A0A3B0V8M1</accession>
<organism evidence="2">
    <name type="scientific">hydrothermal vent metagenome</name>
    <dbReference type="NCBI Taxonomy" id="652676"/>
    <lineage>
        <taxon>unclassified sequences</taxon>
        <taxon>metagenomes</taxon>
        <taxon>ecological metagenomes</taxon>
    </lineage>
</organism>
<dbReference type="NCBIfam" id="NF040716">
    <property type="entry name" value="YcaO_for_S12"/>
    <property type="match status" value="1"/>
</dbReference>
<dbReference type="GO" id="GO:0016740">
    <property type="term" value="F:transferase activity"/>
    <property type="evidence" value="ECO:0007669"/>
    <property type="project" value="UniProtKB-KW"/>
</dbReference>
<dbReference type="InterPro" id="IPR003776">
    <property type="entry name" value="YcaO-like_dom"/>
</dbReference>
<dbReference type="PANTHER" id="PTHR37809">
    <property type="entry name" value="RIBOSOMAL PROTEIN S12 METHYLTHIOTRANSFERASE ACCESSORY FACTOR YCAO"/>
    <property type="match status" value="1"/>
</dbReference>
<dbReference type="EMBL" id="UOEW01000160">
    <property type="protein sequence ID" value="VAW37180.1"/>
    <property type="molecule type" value="Genomic_DNA"/>
</dbReference>
<evidence type="ECO:0000259" key="1">
    <source>
        <dbReference type="PROSITE" id="PS51664"/>
    </source>
</evidence>
<keyword evidence="2" id="KW-0689">Ribosomal protein</keyword>
<keyword evidence="2" id="KW-0687">Ribonucleoprotein</keyword>